<accession>A0A5P9NF34</accession>
<reference evidence="2 3" key="1">
    <citation type="submission" date="2019-02" db="EMBL/GenBank/DDBJ databases">
        <authorList>
            <person name="Li S.-H."/>
        </authorList>
    </citation>
    <scope>NUCLEOTIDE SEQUENCE [LARGE SCALE GENOMIC DNA]</scope>
    <source>
        <strain evidence="2 3">IMCC14385</strain>
    </source>
</reference>
<dbReference type="Gene3D" id="3.40.50.720">
    <property type="entry name" value="NAD(P)-binding Rossmann-like Domain"/>
    <property type="match status" value="1"/>
</dbReference>
<dbReference type="EMBL" id="CP036422">
    <property type="protein sequence ID" value="QFU74362.1"/>
    <property type="molecule type" value="Genomic_DNA"/>
</dbReference>
<evidence type="ECO:0000313" key="2">
    <source>
        <dbReference type="EMBL" id="QFU74362.1"/>
    </source>
</evidence>
<protein>
    <submittedName>
        <fullName evidence="2">NAD-dependent epimerase/dehydratase family protein</fullName>
    </submittedName>
</protein>
<keyword evidence="3" id="KW-1185">Reference proteome</keyword>
<name>A0A5P9NF34_9GAMM</name>
<feature type="domain" description="NAD-dependent epimerase/dehydratase" evidence="1">
    <location>
        <begin position="32"/>
        <end position="259"/>
    </location>
</feature>
<evidence type="ECO:0000313" key="3">
    <source>
        <dbReference type="Proteomes" id="UP000326287"/>
    </source>
</evidence>
<sequence>MRLIRNRYFGVDRCIPFNGIQVEKMPRKNRVVAVTGATGFVGRHFVERILQETGISVRCVVRDSSDVAGLEHLDDDIEVVHADVTRPDTLEDAFADVWGVVNLAGYREFWSKRREHFYDVNQVGAGNVFRACLARGVEKVVQVSTPLAFGRPDEQPFDEMSAPGAHPSDYARSKFLGDEEGWCLHQEEDLPLTVVHLAAVIGAGDDKATMEVKRAVDGKLPALVGADTTYTYLYVRDAADAIARALLNPDTVGQRYLIGNQRATTREYFSIIGRIAGVPVPSRNIPESWLMPVARCMEAASRVTGIRPVVPLDVLKTTAAGSLLFDASRSVDELGMTYTSLSTALSESVEEIRSAA</sequence>
<dbReference type="InterPro" id="IPR051783">
    <property type="entry name" value="NAD(P)-dependent_oxidoreduct"/>
</dbReference>
<dbReference type="InterPro" id="IPR036291">
    <property type="entry name" value="NAD(P)-bd_dom_sf"/>
</dbReference>
<dbReference type="PANTHER" id="PTHR48079">
    <property type="entry name" value="PROTEIN YEEZ"/>
    <property type="match status" value="1"/>
</dbReference>
<organism evidence="2 3">
    <name type="scientific">Halioglobus maricola</name>
    <dbReference type="NCBI Taxonomy" id="2601894"/>
    <lineage>
        <taxon>Bacteria</taxon>
        <taxon>Pseudomonadati</taxon>
        <taxon>Pseudomonadota</taxon>
        <taxon>Gammaproteobacteria</taxon>
        <taxon>Cellvibrionales</taxon>
        <taxon>Halieaceae</taxon>
        <taxon>Halioglobus</taxon>
    </lineage>
</organism>
<evidence type="ECO:0000259" key="1">
    <source>
        <dbReference type="Pfam" id="PF01370"/>
    </source>
</evidence>
<proteinExistence type="predicted"/>
<dbReference type="SUPFAM" id="SSF51735">
    <property type="entry name" value="NAD(P)-binding Rossmann-fold domains"/>
    <property type="match status" value="1"/>
</dbReference>
<dbReference type="Pfam" id="PF01370">
    <property type="entry name" value="Epimerase"/>
    <property type="match status" value="1"/>
</dbReference>
<dbReference type="Proteomes" id="UP000326287">
    <property type="component" value="Chromosome"/>
</dbReference>
<gene>
    <name evidence="2" type="ORF">EY643_01125</name>
</gene>
<dbReference type="AlphaFoldDB" id="A0A5P9NF34"/>
<dbReference type="PANTHER" id="PTHR48079:SF6">
    <property type="entry name" value="NAD(P)-BINDING DOMAIN-CONTAINING PROTEIN-RELATED"/>
    <property type="match status" value="1"/>
</dbReference>
<dbReference type="OrthoDB" id="9795415at2"/>
<dbReference type="KEGG" id="halc:EY643_01125"/>
<dbReference type="GO" id="GO:0005737">
    <property type="term" value="C:cytoplasm"/>
    <property type="evidence" value="ECO:0007669"/>
    <property type="project" value="TreeGrafter"/>
</dbReference>
<dbReference type="GO" id="GO:0004029">
    <property type="term" value="F:aldehyde dehydrogenase (NAD+) activity"/>
    <property type="evidence" value="ECO:0007669"/>
    <property type="project" value="TreeGrafter"/>
</dbReference>
<dbReference type="InterPro" id="IPR001509">
    <property type="entry name" value="Epimerase_deHydtase"/>
</dbReference>